<proteinExistence type="predicted"/>
<dbReference type="EMBL" id="FOSL01000022">
    <property type="protein sequence ID" value="SFL00181.1"/>
    <property type="molecule type" value="Genomic_DNA"/>
</dbReference>
<evidence type="ECO:0000256" key="1">
    <source>
        <dbReference type="ARBA" id="ARBA00004127"/>
    </source>
</evidence>
<feature type="transmembrane region" description="Helical" evidence="5">
    <location>
        <begin position="50"/>
        <end position="70"/>
    </location>
</feature>
<comment type="subcellular location">
    <subcellularLocation>
        <location evidence="1">Endomembrane system</location>
        <topology evidence="1">Multi-pass membrane protein</topology>
    </subcellularLocation>
</comment>
<dbReference type="Gene3D" id="1.20.120.1630">
    <property type="match status" value="1"/>
</dbReference>
<reference evidence="6 7" key="1">
    <citation type="submission" date="2016-10" db="EMBL/GenBank/DDBJ databases">
        <authorList>
            <person name="Varghese N."/>
            <person name="Submissions S."/>
        </authorList>
    </citation>
    <scope>NUCLEOTIDE SEQUENCE [LARGE SCALE GENOMIC DNA]</scope>
    <source>
        <strain evidence="6 7">DSM 21822</strain>
    </source>
</reference>
<evidence type="ECO:0000256" key="3">
    <source>
        <dbReference type="ARBA" id="ARBA00022989"/>
    </source>
</evidence>
<dbReference type="GO" id="GO:0008168">
    <property type="term" value="F:methyltransferase activity"/>
    <property type="evidence" value="ECO:0007669"/>
    <property type="project" value="UniProtKB-KW"/>
</dbReference>
<keyword evidence="6" id="KW-0808">Transferase</keyword>
<evidence type="ECO:0000256" key="4">
    <source>
        <dbReference type="ARBA" id="ARBA00023136"/>
    </source>
</evidence>
<feature type="transmembrane region" description="Helical" evidence="5">
    <location>
        <begin position="20"/>
        <end position="43"/>
    </location>
</feature>
<protein>
    <submittedName>
        <fullName evidence="6">Protein-S-isoprenylcysteine O-methyltransferase Ste14</fullName>
    </submittedName>
</protein>
<gene>
    <name evidence="6" type="ORF">SAMN04488498_12234</name>
</gene>
<accession>A0A1I4E7N1</accession>
<name>A0A1I4E7N1_9HYPH</name>
<feature type="transmembrane region" description="Helical" evidence="5">
    <location>
        <begin position="104"/>
        <end position="135"/>
    </location>
</feature>
<keyword evidence="3 5" id="KW-1133">Transmembrane helix</keyword>
<evidence type="ECO:0000256" key="2">
    <source>
        <dbReference type="ARBA" id="ARBA00022692"/>
    </source>
</evidence>
<dbReference type="GO" id="GO:0012505">
    <property type="term" value="C:endomembrane system"/>
    <property type="evidence" value="ECO:0007669"/>
    <property type="project" value="UniProtKB-SubCell"/>
</dbReference>
<evidence type="ECO:0000313" key="6">
    <source>
        <dbReference type="EMBL" id="SFL00181.1"/>
    </source>
</evidence>
<dbReference type="PANTHER" id="PTHR12714">
    <property type="entry name" value="PROTEIN-S ISOPRENYLCYSTEINE O-METHYLTRANSFERASE"/>
    <property type="match status" value="1"/>
</dbReference>
<keyword evidence="7" id="KW-1185">Reference proteome</keyword>
<dbReference type="OrthoDB" id="9811969at2"/>
<keyword evidence="2 5" id="KW-0812">Transmembrane</keyword>
<keyword evidence="6" id="KW-0489">Methyltransferase</keyword>
<dbReference type="GO" id="GO:0032259">
    <property type="term" value="P:methylation"/>
    <property type="evidence" value="ECO:0007669"/>
    <property type="project" value="UniProtKB-KW"/>
</dbReference>
<organism evidence="6 7">
    <name type="scientific">Neomesorhizobium albiziae</name>
    <dbReference type="NCBI Taxonomy" id="335020"/>
    <lineage>
        <taxon>Bacteria</taxon>
        <taxon>Pseudomonadati</taxon>
        <taxon>Pseudomonadota</taxon>
        <taxon>Alphaproteobacteria</taxon>
        <taxon>Hyphomicrobiales</taxon>
        <taxon>Phyllobacteriaceae</taxon>
        <taxon>Neomesorhizobium</taxon>
    </lineage>
</organism>
<sequence>MNPSPTKSRDNPGVIAPPPLVFAGILALGVLADRYVTGASIAVPAFGRQALAVVLACAGFIFLGGALGLFRRAGTRAEPWQQTTAIVTGGVYRFTRNPMYVGMALVYAAIAVAAGSPVALLLLPAAVLAIHYGVILREERYLRAKFGAEYVEYKSGVRRWL</sequence>
<evidence type="ECO:0000313" key="7">
    <source>
        <dbReference type="Proteomes" id="UP000323300"/>
    </source>
</evidence>
<dbReference type="PANTHER" id="PTHR12714:SF24">
    <property type="entry name" value="SLR1182 PROTEIN"/>
    <property type="match status" value="1"/>
</dbReference>
<dbReference type="Proteomes" id="UP000323300">
    <property type="component" value="Unassembled WGS sequence"/>
</dbReference>
<dbReference type="AlphaFoldDB" id="A0A1I4E7N1"/>
<dbReference type="InterPro" id="IPR007318">
    <property type="entry name" value="Phopholipid_MeTrfase"/>
</dbReference>
<dbReference type="Pfam" id="PF04191">
    <property type="entry name" value="PEMT"/>
    <property type="match status" value="1"/>
</dbReference>
<dbReference type="RefSeq" id="WP_149762944.1">
    <property type="nucleotide sequence ID" value="NZ_BSPE01000036.1"/>
</dbReference>
<evidence type="ECO:0000256" key="5">
    <source>
        <dbReference type="SAM" id="Phobius"/>
    </source>
</evidence>
<keyword evidence="4 5" id="KW-0472">Membrane</keyword>